<keyword evidence="3" id="KW-1185">Reference proteome</keyword>
<dbReference type="GeneID" id="80911443"/>
<reference evidence="2" key="1">
    <citation type="submission" date="2022-10" db="EMBL/GenBank/DDBJ databases">
        <title>Tapping the CABI collections for fungal endophytes: first genome assemblies for Collariella, Neodidymelliopsis, Ascochyta clinopodiicola, Didymella pomorum, Didymosphaeria variabile, Neocosmospora piperis and Neocucurbitaria cava.</title>
        <authorList>
            <person name="Hill R."/>
        </authorList>
    </citation>
    <scope>NUCLEOTIDE SEQUENCE</scope>
    <source>
        <strain evidence="2">IMI 356815</strain>
    </source>
</reference>
<dbReference type="EMBL" id="JAPEUX010000005">
    <property type="protein sequence ID" value="KAJ4352564.1"/>
    <property type="molecule type" value="Genomic_DNA"/>
</dbReference>
<evidence type="ECO:0000256" key="1">
    <source>
        <dbReference type="SAM" id="MobiDB-lite"/>
    </source>
</evidence>
<gene>
    <name evidence="2" type="ORF">N0V89_007913</name>
</gene>
<dbReference type="AlphaFoldDB" id="A0A9W8XK12"/>
<feature type="compositionally biased region" description="Pro residues" evidence="1">
    <location>
        <begin position="15"/>
        <end position="25"/>
    </location>
</feature>
<evidence type="ECO:0000313" key="3">
    <source>
        <dbReference type="Proteomes" id="UP001140513"/>
    </source>
</evidence>
<evidence type="ECO:0000313" key="2">
    <source>
        <dbReference type="EMBL" id="KAJ4352564.1"/>
    </source>
</evidence>
<comment type="caution">
    <text evidence="2">The sequence shown here is derived from an EMBL/GenBank/DDBJ whole genome shotgun (WGS) entry which is preliminary data.</text>
</comment>
<dbReference type="Proteomes" id="UP001140513">
    <property type="component" value="Unassembled WGS sequence"/>
</dbReference>
<dbReference type="OrthoDB" id="3788499at2759"/>
<accession>A0A9W8XK12</accession>
<proteinExistence type="predicted"/>
<dbReference type="RefSeq" id="XP_056070920.1">
    <property type="nucleotide sequence ID" value="XM_056216673.1"/>
</dbReference>
<organism evidence="2 3">
    <name type="scientific">Didymosphaeria variabile</name>
    <dbReference type="NCBI Taxonomy" id="1932322"/>
    <lineage>
        <taxon>Eukaryota</taxon>
        <taxon>Fungi</taxon>
        <taxon>Dikarya</taxon>
        <taxon>Ascomycota</taxon>
        <taxon>Pezizomycotina</taxon>
        <taxon>Dothideomycetes</taxon>
        <taxon>Pleosporomycetidae</taxon>
        <taxon>Pleosporales</taxon>
        <taxon>Massarineae</taxon>
        <taxon>Didymosphaeriaceae</taxon>
        <taxon>Didymosphaeria</taxon>
    </lineage>
</organism>
<protein>
    <submittedName>
        <fullName evidence="2">Uncharacterized protein</fullName>
    </submittedName>
</protein>
<sequence>MTSSTFTAWASAHAPPSPVPSPPPVDEAFASDVETHYYFHSNGTRLGHRLRANDFSLPSPSSSPVHDWQLSLTAICQDNGDGQPFLLRDLPAHLLPFFAYRDVAVYVTEVGADQTALFDVIYREWYPTRDRTVFNDGILKDYGPFFSSTIRVESEGPAPQPPTLLKDLVRWHVALSHHLSSLLPRFCALRRGPRLLARPGLTQEQLQALPNPCVDLVRVRYDYTPVMRRTFTQCFIWVEKGWEDKGVRLVVLDEDMLRRISSSGCEGLTRDMDSEARANEAATLDVGKREQRNKEDPEDVRVDMEASMNHISVWRGSLKDVMRAVVVGDETRKRGLREFNDVLEEWLGDGVNVGK</sequence>
<name>A0A9W8XK12_9PLEO</name>
<feature type="region of interest" description="Disordered" evidence="1">
    <location>
        <begin position="1"/>
        <end position="25"/>
    </location>
</feature>